<keyword evidence="8 10" id="KW-0539">Nucleus</keyword>
<comment type="subcellular location">
    <subcellularLocation>
        <location evidence="10">Cytoplasm</location>
    </subcellularLocation>
    <subcellularLocation>
        <location evidence="10">Nucleus</location>
    </subcellularLocation>
</comment>
<comment type="subunit">
    <text evidence="10">Component of the proteasome complex.</text>
</comment>
<dbReference type="MEROPS" id="T01.A15"/>
<dbReference type="PROSITE" id="PS51476">
    <property type="entry name" value="PROTEASOME_BETA_2"/>
    <property type="match status" value="1"/>
</dbReference>
<dbReference type="OMA" id="ICGWDKV"/>
<dbReference type="SUPFAM" id="SSF56235">
    <property type="entry name" value="N-terminal nucleophile aminohydrolases (Ntn hydrolases)"/>
    <property type="match status" value="1"/>
</dbReference>
<dbReference type="InterPro" id="IPR000243">
    <property type="entry name" value="Pept_T1A_subB"/>
</dbReference>
<dbReference type="FunCoup" id="Q23FB2">
    <property type="interactions" value="342"/>
</dbReference>
<keyword evidence="5" id="KW-0378">Hydrolase</keyword>
<dbReference type="GO" id="GO:0005839">
    <property type="term" value="C:proteasome core complex"/>
    <property type="evidence" value="ECO:0007669"/>
    <property type="project" value="InterPro"/>
</dbReference>
<evidence type="ECO:0000256" key="4">
    <source>
        <dbReference type="ARBA" id="ARBA00022698"/>
    </source>
</evidence>
<dbReference type="RefSeq" id="XP_001015486.2">
    <property type="nucleotide sequence ID" value="XM_001015486.3"/>
</dbReference>
<dbReference type="GeneID" id="7828302"/>
<feature type="active site" description="Nucleophile" evidence="9">
    <location>
        <position position="75"/>
    </location>
</feature>
<dbReference type="eggNOG" id="KOG0175">
    <property type="taxonomic scope" value="Eukaryota"/>
</dbReference>
<dbReference type="PANTHER" id="PTHR32194">
    <property type="entry name" value="METALLOPROTEASE TLDD"/>
    <property type="match status" value="1"/>
</dbReference>
<dbReference type="GO" id="GO:0004298">
    <property type="term" value="F:threonine-type endopeptidase activity"/>
    <property type="evidence" value="ECO:0007669"/>
    <property type="project" value="UniProtKB-KW"/>
</dbReference>
<dbReference type="Proteomes" id="UP000009168">
    <property type="component" value="Unassembled WGS sequence"/>
</dbReference>
<gene>
    <name evidence="11" type="ORF">TTHERM_00379050</name>
</gene>
<comment type="function">
    <text evidence="10">Component of the proteasome, a multicatalytic proteinase complex which is characterized by its ability to cleave peptides with Arg, Phe, Tyr, Leu, and Glu adjacent to the leaving group at neutral or slightly basic pH. The proteasome has an ATP-dependent proteolytic activity.</text>
</comment>
<comment type="similarity">
    <text evidence="10">Belongs to the peptidase T1B family.</text>
</comment>
<keyword evidence="12" id="KW-1185">Reference proteome</keyword>
<dbReference type="KEGG" id="tet:TTHERM_00379050"/>
<dbReference type="Pfam" id="PF00227">
    <property type="entry name" value="Proteasome"/>
    <property type="match status" value="1"/>
</dbReference>
<evidence type="ECO:0000256" key="2">
    <source>
        <dbReference type="ARBA" id="ARBA00022490"/>
    </source>
</evidence>
<dbReference type="PANTHER" id="PTHR32194:SF3">
    <property type="entry name" value="PROTEASOME SUBUNIT BETA"/>
    <property type="match status" value="1"/>
</dbReference>
<dbReference type="GO" id="GO:0005737">
    <property type="term" value="C:cytoplasm"/>
    <property type="evidence" value="ECO:0007669"/>
    <property type="project" value="UniProtKB-SubCell"/>
</dbReference>
<dbReference type="STRING" id="312017.Q23FB2"/>
<dbReference type="FunFam" id="3.60.20.10:FF:000051">
    <property type="entry name" value="Proteasome subunit beta"/>
    <property type="match status" value="1"/>
</dbReference>
<dbReference type="GO" id="GO:0051603">
    <property type="term" value="P:proteolysis involved in protein catabolic process"/>
    <property type="evidence" value="ECO:0007669"/>
    <property type="project" value="InterPro"/>
</dbReference>
<dbReference type="Gene3D" id="3.60.20.10">
    <property type="entry name" value="Glutamine Phosphoribosylpyrophosphate, subunit 1, domain 1"/>
    <property type="match status" value="1"/>
</dbReference>
<evidence type="ECO:0000256" key="5">
    <source>
        <dbReference type="ARBA" id="ARBA00022801"/>
    </source>
</evidence>
<evidence type="ECO:0000256" key="6">
    <source>
        <dbReference type="ARBA" id="ARBA00022942"/>
    </source>
</evidence>
<dbReference type="GO" id="GO:0005634">
    <property type="term" value="C:nucleus"/>
    <property type="evidence" value="ECO:0007669"/>
    <property type="project" value="UniProtKB-SubCell"/>
</dbReference>
<keyword evidence="7" id="KW-0865">Zymogen</keyword>
<evidence type="ECO:0000256" key="7">
    <source>
        <dbReference type="ARBA" id="ARBA00023145"/>
    </source>
</evidence>
<dbReference type="EMBL" id="GG662706">
    <property type="protein sequence ID" value="EAR95241.2"/>
    <property type="molecule type" value="Genomic_DNA"/>
</dbReference>
<evidence type="ECO:0000313" key="11">
    <source>
        <dbReference type="EMBL" id="EAR95241.2"/>
    </source>
</evidence>
<dbReference type="InterPro" id="IPR001353">
    <property type="entry name" value="Proteasome_sua/b"/>
</dbReference>
<dbReference type="CDD" id="cd03761">
    <property type="entry name" value="proteasome_beta_type_5"/>
    <property type="match status" value="1"/>
</dbReference>
<name>Q23FB2_TETTS</name>
<dbReference type="PRINTS" id="PR00141">
    <property type="entry name" value="PROTEASOME"/>
</dbReference>
<evidence type="ECO:0000256" key="10">
    <source>
        <dbReference type="RuleBase" id="RU004203"/>
    </source>
</evidence>
<dbReference type="InterPro" id="IPR023333">
    <property type="entry name" value="Proteasome_suB-type"/>
</dbReference>
<reference evidence="12" key="1">
    <citation type="journal article" date="2006" name="PLoS Biol.">
        <title>Macronuclear genome sequence of the ciliate Tetrahymena thermophila, a model eukaryote.</title>
        <authorList>
            <person name="Eisen J.A."/>
            <person name="Coyne R.S."/>
            <person name="Wu M."/>
            <person name="Wu D."/>
            <person name="Thiagarajan M."/>
            <person name="Wortman J.R."/>
            <person name="Badger J.H."/>
            <person name="Ren Q."/>
            <person name="Amedeo P."/>
            <person name="Jones K.M."/>
            <person name="Tallon L.J."/>
            <person name="Delcher A.L."/>
            <person name="Salzberg S.L."/>
            <person name="Silva J.C."/>
            <person name="Haas B.J."/>
            <person name="Majoros W.H."/>
            <person name="Farzad M."/>
            <person name="Carlton J.M."/>
            <person name="Smith R.K. Jr."/>
            <person name="Garg J."/>
            <person name="Pearlman R.E."/>
            <person name="Karrer K.M."/>
            <person name="Sun L."/>
            <person name="Manning G."/>
            <person name="Elde N.C."/>
            <person name="Turkewitz A.P."/>
            <person name="Asai D.J."/>
            <person name="Wilkes D.E."/>
            <person name="Wang Y."/>
            <person name="Cai H."/>
            <person name="Collins K."/>
            <person name="Stewart B.A."/>
            <person name="Lee S.R."/>
            <person name="Wilamowska K."/>
            <person name="Weinberg Z."/>
            <person name="Ruzzo W.L."/>
            <person name="Wloga D."/>
            <person name="Gaertig J."/>
            <person name="Frankel J."/>
            <person name="Tsao C.-C."/>
            <person name="Gorovsky M.A."/>
            <person name="Keeling P.J."/>
            <person name="Waller R.F."/>
            <person name="Patron N.J."/>
            <person name="Cherry J.M."/>
            <person name="Stover N.A."/>
            <person name="Krieger C.J."/>
            <person name="del Toro C."/>
            <person name="Ryder H.F."/>
            <person name="Williamson S.C."/>
            <person name="Barbeau R.A."/>
            <person name="Hamilton E.P."/>
            <person name="Orias E."/>
        </authorList>
    </citation>
    <scope>NUCLEOTIDE SEQUENCE [LARGE SCALE GENOMIC DNA]</scope>
    <source>
        <strain evidence="12">SB210</strain>
    </source>
</reference>
<dbReference type="OrthoDB" id="37597at2759"/>
<dbReference type="InterPro" id="IPR016050">
    <property type="entry name" value="Proteasome_bsu_CS"/>
</dbReference>
<comment type="catalytic activity">
    <reaction evidence="1">
        <text>Cleavage of peptide bonds with very broad specificity.</text>
        <dbReference type="EC" id="3.4.25.1"/>
    </reaction>
</comment>
<accession>Q23FB2</accession>
<evidence type="ECO:0000256" key="8">
    <source>
        <dbReference type="ARBA" id="ARBA00023242"/>
    </source>
</evidence>
<evidence type="ECO:0000256" key="1">
    <source>
        <dbReference type="ARBA" id="ARBA00001198"/>
    </source>
</evidence>
<keyword evidence="3" id="KW-0645">Protease</keyword>
<keyword evidence="2 10" id="KW-0963">Cytoplasm</keyword>
<dbReference type="AlphaFoldDB" id="Q23FB2"/>
<dbReference type="HOGENOM" id="CLU_035750_7_1_1"/>
<evidence type="ECO:0000313" key="12">
    <source>
        <dbReference type="Proteomes" id="UP000009168"/>
    </source>
</evidence>
<proteinExistence type="inferred from homology"/>
<dbReference type="InterPro" id="IPR029055">
    <property type="entry name" value="Ntn_hydrolases_N"/>
</dbReference>
<organism evidence="11 12">
    <name type="scientific">Tetrahymena thermophila (strain SB210)</name>
    <dbReference type="NCBI Taxonomy" id="312017"/>
    <lineage>
        <taxon>Eukaryota</taxon>
        <taxon>Sar</taxon>
        <taxon>Alveolata</taxon>
        <taxon>Ciliophora</taxon>
        <taxon>Intramacronucleata</taxon>
        <taxon>Oligohymenophorea</taxon>
        <taxon>Hymenostomatida</taxon>
        <taxon>Tetrahymenina</taxon>
        <taxon>Tetrahymenidae</taxon>
        <taxon>Tetrahymena</taxon>
    </lineage>
</organism>
<sequence>MENILSTENLGFADSFNYTSNKLGRSLNTKLDDIVKSNGQFGFEQVPLSDPTQLVHNIKDAKGPERSLMEFKKGTTTLAFKFQGGVIVAVDSRASQGSFDASETVRKIIEINDQLLGTMAGGAADCQFWEQYLAIECRKYQLQNREKVSVAAASRILINILYSYRNHGLSMGCMLTGWDHEGAQLYYLDNDGQRIKGNIFSCGSGSTYAYGVLDNEYHYNLSVKEAAELGRKAIYHATHRDAGSGGVVRIYHVHAPNAQGKGWTIIEDGEDVNKLHYFYEGAKGAVGDGDFVNAELL</sequence>
<keyword evidence="4" id="KW-0888">Threonine protease</keyword>
<dbReference type="InParanoid" id="Q23FB2"/>
<protein>
    <recommendedName>
        <fullName evidence="10">Proteasome subunit beta</fullName>
    </recommendedName>
</protein>
<evidence type="ECO:0000256" key="9">
    <source>
        <dbReference type="PIRSR" id="PIRSR600243-1"/>
    </source>
</evidence>
<evidence type="ECO:0000256" key="3">
    <source>
        <dbReference type="ARBA" id="ARBA00022670"/>
    </source>
</evidence>
<dbReference type="PROSITE" id="PS00854">
    <property type="entry name" value="PROTEASOME_BETA_1"/>
    <property type="match status" value="1"/>
</dbReference>
<keyword evidence="6 10" id="KW-0647">Proteasome</keyword>